<keyword evidence="2" id="KW-0238">DNA-binding</keyword>
<dbReference type="AlphaFoldDB" id="A0AA37QFL6"/>
<sequence>MPTTLTTQRSASRHADHAPAATGAAVLADATTLQRLERTLQTLLAPLDYPDWQTWQVAVHGRLLELTGADSLCVFTPLAEGPGAWYSPHMSEEAMVAYGRRVAADPSWELVETRFAALGTDMAHESQLYTRDELEAHPFYREFLLPNHIHDLTVAGVEFGGAMPARLHFSNRAPRGEAWEARRGALVRAILPAFRAALGLWRQLGERRAELSRMMDALPQAVFLYEASGTLLHANPGAARLLDGGGDAERLRAEAQRVAWSVGAMARRATSGLVTAGARAQVANAASAHDRELRVGARTFRLHGAVAPAWMLGREPGVLVTVESAVARPLTDTEVRERFGLTTRETEVARLVADGLSNQEIADRLGVSFFTARNHVERLLPKMGASNRARVGAMLRGET</sequence>
<dbReference type="SUPFAM" id="SSF46894">
    <property type="entry name" value="C-terminal effector domain of the bipartite response regulators"/>
    <property type="match status" value="1"/>
</dbReference>
<organism evidence="6 7">
    <name type="scientific">Roseisolibacter agri</name>
    <dbReference type="NCBI Taxonomy" id="2014610"/>
    <lineage>
        <taxon>Bacteria</taxon>
        <taxon>Pseudomonadati</taxon>
        <taxon>Gemmatimonadota</taxon>
        <taxon>Gemmatimonadia</taxon>
        <taxon>Gemmatimonadales</taxon>
        <taxon>Gemmatimonadaceae</taxon>
        <taxon>Roseisolibacter</taxon>
    </lineage>
</organism>
<proteinExistence type="predicted"/>
<dbReference type="GO" id="GO:0003677">
    <property type="term" value="F:DNA binding"/>
    <property type="evidence" value="ECO:0007669"/>
    <property type="project" value="UniProtKB-KW"/>
</dbReference>
<dbReference type="InterPro" id="IPR016032">
    <property type="entry name" value="Sig_transdc_resp-reg_C-effctor"/>
</dbReference>
<evidence type="ECO:0000313" key="7">
    <source>
        <dbReference type="Proteomes" id="UP001161325"/>
    </source>
</evidence>
<dbReference type="PRINTS" id="PR00038">
    <property type="entry name" value="HTHLUXR"/>
</dbReference>
<evidence type="ECO:0000313" key="6">
    <source>
        <dbReference type="EMBL" id="GLC25500.1"/>
    </source>
</evidence>
<keyword evidence="1" id="KW-0805">Transcription regulation</keyword>
<accession>A0AA37QFL6</accession>
<keyword evidence="3" id="KW-0804">Transcription</keyword>
<evidence type="ECO:0000256" key="1">
    <source>
        <dbReference type="ARBA" id="ARBA00023015"/>
    </source>
</evidence>
<dbReference type="GO" id="GO:0006355">
    <property type="term" value="P:regulation of DNA-templated transcription"/>
    <property type="evidence" value="ECO:0007669"/>
    <property type="project" value="InterPro"/>
</dbReference>
<evidence type="ECO:0000259" key="5">
    <source>
        <dbReference type="PROSITE" id="PS50112"/>
    </source>
</evidence>
<feature type="domain" description="HTH luxR-type" evidence="4">
    <location>
        <begin position="334"/>
        <end position="399"/>
    </location>
</feature>
<dbReference type="RefSeq" id="WP_284349956.1">
    <property type="nucleotide sequence ID" value="NZ_BRXS01000003.1"/>
</dbReference>
<reference evidence="6" key="1">
    <citation type="submission" date="2022-08" db="EMBL/GenBank/DDBJ databases">
        <title>Draft genome sequencing of Roseisolibacter agri AW1220.</title>
        <authorList>
            <person name="Tobiishi Y."/>
            <person name="Tonouchi A."/>
        </authorList>
    </citation>
    <scope>NUCLEOTIDE SEQUENCE</scope>
    <source>
        <strain evidence="6">AW1220</strain>
    </source>
</reference>
<dbReference type="Pfam" id="PF00196">
    <property type="entry name" value="GerE"/>
    <property type="match status" value="1"/>
</dbReference>
<dbReference type="InterPro" id="IPR000792">
    <property type="entry name" value="Tscrpt_reg_LuxR_C"/>
</dbReference>
<evidence type="ECO:0000256" key="2">
    <source>
        <dbReference type="ARBA" id="ARBA00023125"/>
    </source>
</evidence>
<keyword evidence="7" id="KW-1185">Reference proteome</keyword>
<dbReference type="CDD" id="cd06170">
    <property type="entry name" value="LuxR_C_like"/>
    <property type="match status" value="1"/>
</dbReference>
<dbReference type="PANTHER" id="PTHR44688">
    <property type="entry name" value="DNA-BINDING TRANSCRIPTIONAL ACTIVATOR DEVR_DOSR"/>
    <property type="match status" value="1"/>
</dbReference>
<gene>
    <name evidence="6" type="ORF">rosag_20130</name>
</gene>
<comment type="caution">
    <text evidence="6">The sequence shown here is derived from an EMBL/GenBank/DDBJ whole genome shotgun (WGS) entry which is preliminary data.</text>
</comment>
<feature type="domain" description="PAS" evidence="5">
    <location>
        <begin position="207"/>
        <end position="242"/>
    </location>
</feature>
<dbReference type="EMBL" id="BRXS01000003">
    <property type="protein sequence ID" value="GLC25500.1"/>
    <property type="molecule type" value="Genomic_DNA"/>
</dbReference>
<dbReference type="InterPro" id="IPR000014">
    <property type="entry name" value="PAS"/>
</dbReference>
<dbReference type="SMART" id="SM00421">
    <property type="entry name" value="HTH_LUXR"/>
    <property type="match status" value="1"/>
</dbReference>
<dbReference type="PANTHER" id="PTHR44688:SF16">
    <property type="entry name" value="DNA-BINDING TRANSCRIPTIONAL ACTIVATOR DEVR_DOSR"/>
    <property type="match status" value="1"/>
</dbReference>
<dbReference type="InterPro" id="IPR036388">
    <property type="entry name" value="WH-like_DNA-bd_sf"/>
</dbReference>
<protein>
    <submittedName>
        <fullName evidence="6">Uncharacterized protein</fullName>
    </submittedName>
</protein>
<dbReference type="PROSITE" id="PS50112">
    <property type="entry name" value="PAS"/>
    <property type="match status" value="1"/>
</dbReference>
<dbReference type="Gene3D" id="1.10.10.10">
    <property type="entry name" value="Winged helix-like DNA-binding domain superfamily/Winged helix DNA-binding domain"/>
    <property type="match status" value="1"/>
</dbReference>
<dbReference type="Proteomes" id="UP001161325">
    <property type="component" value="Unassembled WGS sequence"/>
</dbReference>
<dbReference type="PROSITE" id="PS50043">
    <property type="entry name" value="HTH_LUXR_2"/>
    <property type="match status" value="1"/>
</dbReference>
<name>A0AA37QFL6_9BACT</name>
<evidence type="ECO:0000259" key="4">
    <source>
        <dbReference type="PROSITE" id="PS50043"/>
    </source>
</evidence>
<evidence type="ECO:0000256" key="3">
    <source>
        <dbReference type="ARBA" id="ARBA00023163"/>
    </source>
</evidence>